<dbReference type="PANTHER" id="PTHR43464">
    <property type="entry name" value="METHYLTRANSFERASE"/>
    <property type="match status" value="1"/>
</dbReference>
<keyword evidence="1 6" id="KW-0489">Methyltransferase</keyword>
<protein>
    <submittedName>
        <fullName evidence="6">Methyltransferase small domain family</fullName>
    </submittedName>
</protein>
<evidence type="ECO:0000256" key="4">
    <source>
        <dbReference type="SAM" id="MobiDB-lite"/>
    </source>
</evidence>
<dbReference type="InterPro" id="IPR025714">
    <property type="entry name" value="Methyltranfer_dom"/>
</dbReference>
<feature type="compositionally biased region" description="Basic and acidic residues" evidence="4">
    <location>
        <begin position="74"/>
        <end position="91"/>
    </location>
</feature>
<sequence>MLDLRNFVLCARVCTCYQNEIRRAFCSEFVRFRKCAAASIRQPHQRSRRHRTRPDVDDSATRIAQAAALPDRGGAMRERGAPAGHRGEHAARSCFARGRRAPPARKAASESWTIGGASRPGRPGRRAENPRRAPLARRRVPHERYAPSTTDACAPPPMTPQPQEEIERTMSRYTLGHSPIELRRLDFQSEMLKPVTRRLLESARLRPSMRVLDIGCGTGGVSMLAAEMVGPAGTVVAIDPSEVAIEAARANAERARLHNIRFRACGLDQVEGAHGFDVVVFRCVVIHQLHAVEFVRHAARFVKPGGYLALHEPDFVRKPMSTPAIPLWDSVTAEILERCKRSFPSFDVAHRMVKLFAAAGLPLPKMAYEVPVDGGTATKLSSWLAEMLRALSSDPDSTVLGNGKRIEFGRLSGDLQCEIHEARAQVEFFGQLCACAQL</sequence>
<dbReference type="Proteomes" id="UP000002700">
    <property type="component" value="Chromosome II"/>
</dbReference>
<dbReference type="Gene3D" id="3.40.50.150">
    <property type="entry name" value="Vaccinia Virus protein VP39"/>
    <property type="match status" value="1"/>
</dbReference>
<name>Q3JMI8_BURP1</name>
<reference evidence="6 7" key="1">
    <citation type="submission" date="2005-09" db="EMBL/GenBank/DDBJ databases">
        <authorList>
            <person name="Woods D.E."/>
            <person name="Nierman W.C."/>
        </authorList>
    </citation>
    <scope>NUCLEOTIDE SEQUENCE [LARGE SCALE GENOMIC DNA]</scope>
    <source>
        <strain evidence="6 7">1710b</strain>
    </source>
</reference>
<dbReference type="EnsemblBacteria" id="ABA53546">
    <property type="protein sequence ID" value="ABA53546"/>
    <property type="gene ID" value="BURPS1710b_A0056"/>
</dbReference>
<dbReference type="CDD" id="cd02440">
    <property type="entry name" value="AdoMet_MTases"/>
    <property type="match status" value="1"/>
</dbReference>
<dbReference type="SUPFAM" id="SSF53335">
    <property type="entry name" value="S-adenosyl-L-methionine-dependent methyltransferases"/>
    <property type="match status" value="1"/>
</dbReference>
<evidence type="ECO:0000256" key="2">
    <source>
        <dbReference type="ARBA" id="ARBA00022679"/>
    </source>
</evidence>
<keyword evidence="2 6" id="KW-0808">Transferase</keyword>
<keyword evidence="3" id="KW-0949">S-adenosyl-L-methionine</keyword>
<proteinExistence type="predicted"/>
<dbReference type="Pfam" id="PF13847">
    <property type="entry name" value="Methyltransf_31"/>
    <property type="match status" value="1"/>
</dbReference>
<dbReference type="GO" id="GO:0032259">
    <property type="term" value="P:methylation"/>
    <property type="evidence" value="ECO:0007669"/>
    <property type="project" value="UniProtKB-KW"/>
</dbReference>
<feature type="domain" description="Methyltransferase" evidence="5">
    <location>
        <begin position="207"/>
        <end position="314"/>
    </location>
</feature>
<dbReference type="KEGG" id="bpm:BURPS1710b_A0056"/>
<feature type="region of interest" description="Disordered" evidence="4">
    <location>
        <begin position="40"/>
        <end position="59"/>
    </location>
</feature>
<dbReference type="AlphaFoldDB" id="Q3JMI8"/>
<gene>
    <name evidence="6" type="ordered locus">BURPS1710b_A0056</name>
</gene>
<feature type="region of interest" description="Disordered" evidence="4">
    <location>
        <begin position="71"/>
        <end position="162"/>
    </location>
</feature>
<evidence type="ECO:0000256" key="3">
    <source>
        <dbReference type="ARBA" id="ARBA00022691"/>
    </source>
</evidence>
<evidence type="ECO:0000313" key="6">
    <source>
        <dbReference type="EMBL" id="ABA53546.1"/>
    </source>
</evidence>
<feature type="compositionally biased region" description="Basic residues" evidence="4">
    <location>
        <begin position="43"/>
        <end position="52"/>
    </location>
</feature>
<dbReference type="GO" id="GO:0008168">
    <property type="term" value="F:methyltransferase activity"/>
    <property type="evidence" value="ECO:0007669"/>
    <property type="project" value="UniProtKB-KW"/>
</dbReference>
<dbReference type="HOGENOM" id="CLU_062440_0_0_4"/>
<evidence type="ECO:0000256" key="1">
    <source>
        <dbReference type="ARBA" id="ARBA00022603"/>
    </source>
</evidence>
<dbReference type="EMBL" id="CP000125">
    <property type="protein sequence ID" value="ABA53546.1"/>
    <property type="molecule type" value="Genomic_DNA"/>
</dbReference>
<organism evidence="6 7">
    <name type="scientific">Burkholderia pseudomallei (strain 1710b)</name>
    <dbReference type="NCBI Taxonomy" id="320372"/>
    <lineage>
        <taxon>Bacteria</taxon>
        <taxon>Pseudomonadati</taxon>
        <taxon>Pseudomonadota</taxon>
        <taxon>Betaproteobacteria</taxon>
        <taxon>Burkholderiales</taxon>
        <taxon>Burkholderiaceae</taxon>
        <taxon>Burkholderia</taxon>
        <taxon>pseudomallei group</taxon>
    </lineage>
</organism>
<accession>Q3JMI8</accession>
<dbReference type="InterPro" id="IPR029063">
    <property type="entry name" value="SAM-dependent_MTases_sf"/>
</dbReference>
<evidence type="ECO:0000259" key="5">
    <source>
        <dbReference type="Pfam" id="PF13847"/>
    </source>
</evidence>
<dbReference type="PANTHER" id="PTHR43464:SF19">
    <property type="entry name" value="UBIQUINONE BIOSYNTHESIS O-METHYLTRANSFERASE, MITOCHONDRIAL"/>
    <property type="match status" value="1"/>
</dbReference>
<evidence type="ECO:0000313" key="7">
    <source>
        <dbReference type="Proteomes" id="UP000002700"/>
    </source>
</evidence>